<reference evidence="2 3" key="1">
    <citation type="submission" date="2013-08" db="EMBL/GenBank/DDBJ databases">
        <title>The genome sequence of Skermanella stibiiresistens.</title>
        <authorList>
            <person name="Zhu W."/>
            <person name="Wang G."/>
        </authorList>
    </citation>
    <scope>NUCLEOTIDE SEQUENCE [LARGE SCALE GENOMIC DNA]</scope>
    <source>
        <strain evidence="2 3">SB22</strain>
    </source>
</reference>
<proteinExistence type="predicted"/>
<evidence type="ECO:0000256" key="1">
    <source>
        <dbReference type="SAM" id="MobiDB-lite"/>
    </source>
</evidence>
<feature type="region of interest" description="Disordered" evidence="1">
    <location>
        <begin position="192"/>
        <end position="218"/>
    </location>
</feature>
<feature type="region of interest" description="Disordered" evidence="1">
    <location>
        <begin position="94"/>
        <end position="144"/>
    </location>
</feature>
<gene>
    <name evidence="2" type="ORF">N825_16770</name>
</gene>
<accession>W9GUZ1</accession>
<evidence type="ECO:0000313" key="2">
    <source>
        <dbReference type="EMBL" id="EWY37705.1"/>
    </source>
</evidence>
<name>W9GUZ1_9PROT</name>
<keyword evidence="3" id="KW-1185">Reference proteome</keyword>
<feature type="compositionally biased region" description="Pro residues" evidence="1">
    <location>
        <begin position="198"/>
        <end position="210"/>
    </location>
</feature>
<dbReference type="RefSeq" id="WP_051513129.1">
    <property type="nucleotide sequence ID" value="NZ_AVFL01000024.1"/>
</dbReference>
<organism evidence="2 3">
    <name type="scientific">Skermanella stibiiresistens SB22</name>
    <dbReference type="NCBI Taxonomy" id="1385369"/>
    <lineage>
        <taxon>Bacteria</taxon>
        <taxon>Pseudomonadati</taxon>
        <taxon>Pseudomonadota</taxon>
        <taxon>Alphaproteobacteria</taxon>
        <taxon>Rhodospirillales</taxon>
        <taxon>Azospirillaceae</taxon>
        <taxon>Skermanella</taxon>
    </lineage>
</organism>
<dbReference type="EMBL" id="AVFL01000024">
    <property type="protein sequence ID" value="EWY37705.1"/>
    <property type="molecule type" value="Genomic_DNA"/>
</dbReference>
<sequence length="454" mass="48794">MNVAGFKFAVEILQKGDWTILCLMADDIAAARMAYSLMTLHPYDGVRLALIDPALRDSPERVIWEHLKAPEPEPTDDSGVLDLIPLPDGHPLLTSDLDDDDTGNAPRSFRLGSEREIDDPGAAARRRISAGRVDDGKRPRMWPPTRRAIGKALGAGMIVSGIFGAALWNLPERPGPEAPMEPPRLAAPAPARFAETPTEPPAPTPPPPAAAAPTSAEVPDTTALFGKWAKDAAGCATDYLLFQPERAFMVDSRLALASGGPAFYGVVENDLTVFDGATESRYGRLGPDQLRQVSFFSTRTGPHEGGPTLVRCANTDPPDRVDWTPNPIDRATALARLADARSRFEAARAVAGSSQVPAPLRGRWGARCDIGYLEWEDGVQTSWSTFGGAEKRAIAAFKELGSRYTIVFEGGYTQFYDLVADDQVVLSGVGAQGVMTDPAPPPWTGRRCPVPTNS</sequence>
<dbReference type="AlphaFoldDB" id="W9GUZ1"/>
<comment type="caution">
    <text evidence="2">The sequence shown here is derived from an EMBL/GenBank/DDBJ whole genome shotgun (WGS) entry which is preliminary data.</text>
</comment>
<dbReference type="OrthoDB" id="7329028at2"/>
<protein>
    <submittedName>
        <fullName evidence="2">Uncharacterized protein</fullName>
    </submittedName>
</protein>
<dbReference type="Proteomes" id="UP000019486">
    <property type="component" value="Unassembled WGS sequence"/>
</dbReference>
<evidence type="ECO:0000313" key="3">
    <source>
        <dbReference type="Proteomes" id="UP000019486"/>
    </source>
</evidence>